<proteinExistence type="predicted"/>
<reference evidence="2 5" key="2">
    <citation type="submission" date="2020-04" db="EMBL/GenBank/DDBJ databases">
        <title>Antimicrobial susceptibility and clonality of vaginal-derived multi-drug resistant Mobiluncus isolates in China.</title>
        <authorList>
            <person name="Zhang X."/>
        </authorList>
    </citation>
    <scope>NUCLEOTIDE SEQUENCE [LARGE SCALE GENOMIC DNA]</scope>
    <source>
        <strain evidence="2 5">13</strain>
    </source>
</reference>
<evidence type="ECO:0000256" key="1">
    <source>
        <dbReference type="SAM" id="Phobius"/>
    </source>
</evidence>
<keyword evidence="1" id="KW-0472">Membrane</keyword>
<evidence type="ECO:0000313" key="3">
    <source>
        <dbReference type="EMBL" id="STO16871.1"/>
    </source>
</evidence>
<reference evidence="3 4" key="1">
    <citation type="submission" date="2018-06" db="EMBL/GenBank/DDBJ databases">
        <authorList>
            <consortium name="Pathogen Informatics"/>
            <person name="Doyle S."/>
        </authorList>
    </citation>
    <scope>NUCLEOTIDE SEQUENCE [LARGE SCALE GENOMIC DNA]</scope>
    <source>
        <strain evidence="3 4">NCTC11819</strain>
    </source>
</reference>
<dbReference type="EMBL" id="UGGQ01000006">
    <property type="protein sequence ID" value="STO16871.1"/>
    <property type="molecule type" value="Genomic_DNA"/>
</dbReference>
<feature type="transmembrane region" description="Helical" evidence="1">
    <location>
        <begin position="12"/>
        <end position="31"/>
    </location>
</feature>
<dbReference type="Proteomes" id="UP000578252">
    <property type="component" value="Unassembled WGS sequence"/>
</dbReference>
<keyword evidence="1" id="KW-1133">Transmembrane helix</keyword>
<gene>
    <name evidence="2" type="ORF">HHJ78_09280</name>
    <name evidence="3" type="ORF">NCTC11819_01450</name>
</gene>
<dbReference type="GeneID" id="61168492"/>
<keyword evidence="1" id="KW-0812">Transmembrane</keyword>
<dbReference type="AlphaFoldDB" id="A0A7Y0U2D4"/>
<evidence type="ECO:0000313" key="2">
    <source>
        <dbReference type="EMBL" id="NMW65699.1"/>
    </source>
</evidence>
<sequence length="78" mass="8739">MDAVMEFLRQHFEFVLIAGGLLFLVGAIRGWKWLYAPTSGDKARHAFIFEVWGEQGYRVFIGLCGATLIACGIIFLIS</sequence>
<organism evidence="2 5">
    <name type="scientific">Mobiluncus mulieris</name>
    <dbReference type="NCBI Taxonomy" id="2052"/>
    <lineage>
        <taxon>Bacteria</taxon>
        <taxon>Bacillati</taxon>
        <taxon>Actinomycetota</taxon>
        <taxon>Actinomycetes</taxon>
        <taxon>Actinomycetales</taxon>
        <taxon>Actinomycetaceae</taxon>
        <taxon>Mobiluncus</taxon>
    </lineage>
</organism>
<evidence type="ECO:0008006" key="6">
    <source>
        <dbReference type="Google" id="ProtNLM"/>
    </source>
</evidence>
<dbReference type="Pfam" id="PF15562">
    <property type="entry name" value="Imm17"/>
    <property type="match status" value="1"/>
</dbReference>
<evidence type="ECO:0000313" key="5">
    <source>
        <dbReference type="Proteomes" id="UP000578252"/>
    </source>
</evidence>
<accession>A0A7Y0U2D4</accession>
<comment type="caution">
    <text evidence="2">The sequence shown here is derived from an EMBL/GenBank/DDBJ whole genome shotgun (WGS) entry which is preliminary data.</text>
</comment>
<dbReference type="EMBL" id="JABCUR010000008">
    <property type="protein sequence ID" value="NMW65699.1"/>
    <property type="molecule type" value="Genomic_DNA"/>
</dbReference>
<dbReference type="InterPro" id="IPR029087">
    <property type="entry name" value="Imm17"/>
</dbReference>
<protein>
    <recommendedName>
        <fullName evidence="6">Immunity protein 17</fullName>
    </recommendedName>
</protein>
<feature type="transmembrane region" description="Helical" evidence="1">
    <location>
        <begin position="57"/>
        <end position="77"/>
    </location>
</feature>
<dbReference type="Proteomes" id="UP000255284">
    <property type="component" value="Unassembled WGS sequence"/>
</dbReference>
<dbReference type="RefSeq" id="WP_103759212.1">
    <property type="nucleotide sequence ID" value="NZ_JABCUR010000008.1"/>
</dbReference>
<evidence type="ECO:0000313" key="4">
    <source>
        <dbReference type="Proteomes" id="UP000255284"/>
    </source>
</evidence>
<name>A0A7Y0U2D4_9ACTO</name>